<dbReference type="RefSeq" id="WP_132222324.1">
    <property type="nucleotide sequence ID" value="NZ_SMGO01000001.1"/>
</dbReference>
<dbReference type="Proteomes" id="UP000294616">
    <property type="component" value="Unassembled WGS sequence"/>
</dbReference>
<organism evidence="2 3">
    <name type="scientific">Albibacterium bauzanense</name>
    <dbReference type="NCBI Taxonomy" id="653929"/>
    <lineage>
        <taxon>Bacteria</taxon>
        <taxon>Pseudomonadati</taxon>
        <taxon>Bacteroidota</taxon>
        <taxon>Sphingobacteriia</taxon>
        <taxon>Sphingobacteriales</taxon>
        <taxon>Sphingobacteriaceae</taxon>
        <taxon>Albibacterium</taxon>
    </lineage>
</organism>
<evidence type="ECO:0000313" key="3">
    <source>
        <dbReference type="Proteomes" id="UP000294616"/>
    </source>
</evidence>
<name>A0A4R1M4K3_9SPHI</name>
<dbReference type="AlphaFoldDB" id="A0A4R1M4K3"/>
<gene>
    <name evidence="2" type="ORF">C8N28_1131</name>
</gene>
<accession>A0A4R1M4K3</accession>
<dbReference type="OrthoDB" id="679569at2"/>
<keyword evidence="3" id="KW-1185">Reference proteome</keyword>
<proteinExistence type="predicted"/>
<keyword evidence="1" id="KW-0732">Signal</keyword>
<evidence type="ECO:0000256" key="1">
    <source>
        <dbReference type="SAM" id="SignalP"/>
    </source>
</evidence>
<comment type="caution">
    <text evidence="2">The sequence shown here is derived from an EMBL/GenBank/DDBJ whole genome shotgun (WGS) entry which is preliminary data.</text>
</comment>
<feature type="chain" id="PRO_5020456480" description="Sporulation and spore germination protein" evidence="1">
    <location>
        <begin position="26"/>
        <end position="168"/>
    </location>
</feature>
<evidence type="ECO:0000313" key="2">
    <source>
        <dbReference type="EMBL" id="TCK85814.1"/>
    </source>
</evidence>
<protein>
    <recommendedName>
        <fullName evidence="4">Sporulation and spore germination protein</fullName>
    </recommendedName>
</protein>
<reference evidence="2 3" key="1">
    <citation type="submission" date="2019-03" db="EMBL/GenBank/DDBJ databases">
        <title>Genomic Encyclopedia of Archaeal and Bacterial Type Strains, Phase II (KMG-II): from individual species to whole genera.</title>
        <authorList>
            <person name="Goeker M."/>
        </authorList>
    </citation>
    <scope>NUCLEOTIDE SEQUENCE [LARGE SCALE GENOMIC DNA]</scope>
    <source>
        <strain evidence="2 3">DSM 22554</strain>
    </source>
</reference>
<sequence length="168" mass="18728">MNRLRIKFFLLVLSTLILLNGCMTDSSENNEVADTLSTQSNEEVENVSAQLPYEVNYNEETGRFSIVENPETETTSLNGETLANALKNKYPEIDLRLGDRRNDTLDVYIEDASYLTQNIGTAGANAYMAEATFAFTSLDSIKAVNFIFEAGDHASPGAYKRSDFDDFH</sequence>
<evidence type="ECO:0008006" key="4">
    <source>
        <dbReference type="Google" id="ProtNLM"/>
    </source>
</evidence>
<feature type="signal peptide" evidence="1">
    <location>
        <begin position="1"/>
        <end position="25"/>
    </location>
</feature>
<dbReference type="EMBL" id="SMGO01000001">
    <property type="protein sequence ID" value="TCK85814.1"/>
    <property type="molecule type" value="Genomic_DNA"/>
</dbReference>